<dbReference type="PROSITE" id="PS51462">
    <property type="entry name" value="NUDIX"/>
    <property type="match status" value="1"/>
</dbReference>
<protein>
    <submittedName>
        <fullName evidence="4">8-oxo-dGTP diphosphatase</fullName>
    </submittedName>
</protein>
<keyword evidence="5" id="KW-1185">Reference proteome</keyword>
<proteinExistence type="predicted"/>
<dbReference type="CDD" id="cd18875">
    <property type="entry name" value="NUDIX_Hydrolase"/>
    <property type="match status" value="1"/>
</dbReference>
<name>A0A2T0LGP2_9BACL</name>
<keyword evidence="2" id="KW-0378">Hydrolase</keyword>
<dbReference type="Pfam" id="PF00293">
    <property type="entry name" value="NUDIX"/>
    <property type="match status" value="1"/>
</dbReference>
<dbReference type="InterPro" id="IPR015797">
    <property type="entry name" value="NUDIX_hydrolase-like_dom_sf"/>
</dbReference>
<feature type="domain" description="Nudix hydrolase" evidence="3">
    <location>
        <begin position="1"/>
        <end position="127"/>
    </location>
</feature>
<evidence type="ECO:0000259" key="3">
    <source>
        <dbReference type="PROSITE" id="PS51462"/>
    </source>
</evidence>
<dbReference type="InterPro" id="IPR000086">
    <property type="entry name" value="NUDIX_hydrolase_dom"/>
</dbReference>
<gene>
    <name evidence="4" type="ORF">CLV97_10681</name>
</gene>
<dbReference type="Proteomes" id="UP000237797">
    <property type="component" value="Unassembled WGS sequence"/>
</dbReference>
<dbReference type="PANTHER" id="PTHR43046">
    <property type="entry name" value="GDP-MANNOSE MANNOSYL HYDROLASE"/>
    <property type="match status" value="1"/>
</dbReference>
<evidence type="ECO:0000313" key="5">
    <source>
        <dbReference type="Proteomes" id="UP000237797"/>
    </source>
</evidence>
<sequence length="160" mass="18491">MQRVVNCILRDKDRVLLLKKPRRGWWVAPGGKMEPAESIMDTLLREYEEETGLRLENARLCGVFTMCVEDRGGLAKEWMMFTFFADRYRGVPLKESEEGILAWHPVTSLSRLPAASGDRIFLERIALRQEFLVGRFVYSPEEELLRYTLNGLPGTKEVQP</sequence>
<organism evidence="4 5">
    <name type="scientific">Planifilum fimeticola</name>
    <dbReference type="NCBI Taxonomy" id="201975"/>
    <lineage>
        <taxon>Bacteria</taxon>
        <taxon>Bacillati</taxon>
        <taxon>Bacillota</taxon>
        <taxon>Bacilli</taxon>
        <taxon>Bacillales</taxon>
        <taxon>Thermoactinomycetaceae</taxon>
        <taxon>Planifilum</taxon>
    </lineage>
</organism>
<evidence type="ECO:0000313" key="4">
    <source>
        <dbReference type="EMBL" id="PRX41471.1"/>
    </source>
</evidence>
<comment type="caution">
    <text evidence="4">The sequence shown here is derived from an EMBL/GenBank/DDBJ whole genome shotgun (WGS) entry which is preliminary data.</text>
</comment>
<dbReference type="SUPFAM" id="SSF55811">
    <property type="entry name" value="Nudix"/>
    <property type="match status" value="1"/>
</dbReference>
<comment type="cofactor">
    <cofactor evidence="1">
        <name>Mg(2+)</name>
        <dbReference type="ChEBI" id="CHEBI:18420"/>
    </cofactor>
</comment>
<dbReference type="AlphaFoldDB" id="A0A2T0LGP2"/>
<dbReference type="EMBL" id="PVNE01000006">
    <property type="protein sequence ID" value="PRX41471.1"/>
    <property type="molecule type" value="Genomic_DNA"/>
</dbReference>
<dbReference type="GO" id="GO:0016787">
    <property type="term" value="F:hydrolase activity"/>
    <property type="evidence" value="ECO:0007669"/>
    <property type="project" value="UniProtKB-KW"/>
</dbReference>
<dbReference type="PANTHER" id="PTHR43046:SF14">
    <property type="entry name" value="MUTT_NUDIX FAMILY PROTEIN"/>
    <property type="match status" value="1"/>
</dbReference>
<accession>A0A2T0LGP2</accession>
<dbReference type="Gene3D" id="3.90.79.10">
    <property type="entry name" value="Nucleoside Triphosphate Pyrophosphohydrolase"/>
    <property type="match status" value="1"/>
</dbReference>
<evidence type="ECO:0000256" key="2">
    <source>
        <dbReference type="ARBA" id="ARBA00022801"/>
    </source>
</evidence>
<dbReference type="RefSeq" id="WP_106344530.1">
    <property type="nucleotide sequence ID" value="NZ_PVNE01000006.1"/>
</dbReference>
<reference evidence="4 5" key="1">
    <citation type="submission" date="2018-03" db="EMBL/GenBank/DDBJ databases">
        <title>Genomic Encyclopedia of Archaeal and Bacterial Type Strains, Phase II (KMG-II): from individual species to whole genera.</title>
        <authorList>
            <person name="Goeker M."/>
        </authorList>
    </citation>
    <scope>NUCLEOTIDE SEQUENCE [LARGE SCALE GENOMIC DNA]</scope>
    <source>
        <strain evidence="4 5">DSM 44946</strain>
    </source>
</reference>
<evidence type="ECO:0000256" key="1">
    <source>
        <dbReference type="ARBA" id="ARBA00001946"/>
    </source>
</evidence>
<dbReference type="OrthoDB" id="9800186at2"/>